<gene>
    <name evidence="3" type="ORF">NP493_972g00011</name>
</gene>
<evidence type="ECO:0000313" key="4">
    <source>
        <dbReference type="Proteomes" id="UP001209878"/>
    </source>
</evidence>
<dbReference type="Proteomes" id="UP001209878">
    <property type="component" value="Unassembled WGS sequence"/>
</dbReference>
<protein>
    <submittedName>
        <fullName evidence="3">Uncharacterized protein</fullName>
    </submittedName>
</protein>
<proteinExistence type="predicted"/>
<organism evidence="3 4">
    <name type="scientific">Ridgeia piscesae</name>
    <name type="common">Tubeworm</name>
    <dbReference type="NCBI Taxonomy" id="27915"/>
    <lineage>
        <taxon>Eukaryota</taxon>
        <taxon>Metazoa</taxon>
        <taxon>Spiralia</taxon>
        <taxon>Lophotrochozoa</taxon>
        <taxon>Annelida</taxon>
        <taxon>Polychaeta</taxon>
        <taxon>Sedentaria</taxon>
        <taxon>Canalipalpata</taxon>
        <taxon>Sabellida</taxon>
        <taxon>Siboglinidae</taxon>
        <taxon>Ridgeia</taxon>
    </lineage>
</organism>
<keyword evidence="4" id="KW-1185">Reference proteome</keyword>
<evidence type="ECO:0000256" key="1">
    <source>
        <dbReference type="SAM" id="MobiDB-lite"/>
    </source>
</evidence>
<feature type="region of interest" description="Disordered" evidence="1">
    <location>
        <begin position="62"/>
        <end position="101"/>
    </location>
</feature>
<name>A0AAD9NKW8_RIDPI</name>
<dbReference type="AlphaFoldDB" id="A0AAD9NKW8"/>
<feature type="transmembrane region" description="Helical" evidence="2">
    <location>
        <begin position="34"/>
        <end position="55"/>
    </location>
</feature>
<keyword evidence="2" id="KW-1133">Transmembrane helix</keyword>
<evidence type="ECO:0000313" key="3">
    <source>
        <dbReference type="EMBL" id="KAK2172328.1"/>
    </source>
</evidence>
<accession>A0AAD9NKW8</accession>
<feature type="compositionally biased region" description="Polar residues" evidence="1">
    <location>
        <begin position="62"/>
        <end position="79"/>
    </location>
</feature>
<reference evidence="3" key="1">
    <citation type="journal article" date="2023" name="Mol. Biol. Evol.">
        <title>Third-Generation Sequencing Reveals the Adaptive Role of the Epigenome in Three Deep-Sea Polychaetes.</title>
        <authorList>
            <person name="Perez M."/>
            <person name="Aroh O."/>
            <person name="Sun Y."/>
            <person name="Lan Y."/>
            <person name="Juniper S.K."/>
            <person name="Young C.R."/>
            <person name="Angers B."/>
            <person name="Qian P.Y."/>
        </authorList>
    </citation>
    <scope>NUCLEOTIDE SEQUENCE</scope>
    <source>
        <strain evidence="3">R07B-5</strain>
    </source>
</reference>
<evidence type="ECO:0000256" key="2">
    <source>
        <dbReference type="SAM" id="Phobius"/>
    </source>
</evidence>
<keyword evidence="2" id="KW-0472">Membrane</keyword>
<comment type="caution">
    <text evidence="3">The sequence shown here is derived from an EMBL/GenBank/DDBJ whole genome shotgun (WGS) entry which is preliminary data.</text>
</comment>
<sequence>MHSSIPAGTIGSCRLPAHQAKSQREIHKILRRHMLLTMLLLSHPPLLLTALLLFWQKLASSIRQSSANGRTSKRASVNACSDDPNGPLQQLSLLQDPNKRK</sequence>
<keyword evidence="2" id="KW-0812">Transmembrane</keyword>
<dbReference type="EMBL" id="JAODUO010000971">
    <property type="protein sequence ID" value="KAK2172328.1"/>
    <property type="molecule type" value="Genomic_DNA"/>
</dbReference>